<evidence type="ECO:0000256" key="1">
    <source>
        <dbReference type="SAM" id="MobiDB-lite"/>
    </source>
</evidence>
<comment type="caution">
    <text evidence="2">The sequence shown here is derived from an EMBL/GenBank/DDBJ whole genome shotgun (WGS) entry which is preliminary data.</text>
</comment>
<evidence type="ECO:0000313" key="3">
    <source>
        <dbReference type="Proteomes" id="UP001212997"/>
    </source>
</evidence>
<name>A0AAD5V799_9APHY</name>
<sequence>MIERIKDMVHFDDYDAEWKWETRARVDRSSWSLHICLLRDGPQGSVPIASAVLLEFQAHHDNNFPRPSFDLRHLLELRTTIHPRHGDILMNGDAIPSIWDHDELMHLDNLEILRIGIRLDGNNSFRTSTERADFLRDFSLQWDPYLASRFLNGLERGFEPLRKCDRPYELDITVNDFPLGDVLCGWKERMAAEEGEEGVEGAEEGTEISEGSHEDLPDSG</sequence>
<dbReference type="AlphaFoldDB" id="A0AAD5V799"/>
<reference evidence="2" key="1">
    <citation type="submission" date="2022-07" db="EMBL/GenBank/DDBJ databases">
        <title>Genome Sequence of Physisporinus lineatus.</title>
        <authorList>
            <person name="Buettner E."/>
        </authorList>
    </citation>
    <scope>NUCLEOTIDE SEQUENCE</scope>
    <source>
        <strain evidence="2">VT162</strain>
    </source>
</reference>
<dbReference type="EMBL" id="JANAWD010000078">
    <property type="protein sequence ID" value="KAJ3487964.1"/>
    <property type="molecule type" value="Genomic_DNA"/>
</dbReference>
<proteinExistence type="predicted"/>
<feature type="compositionally biased region" description="Acidic residues" evidence="1">
    <location>
        <begin position="193"/>
        <end position="207"/>
    </location>
</feature>
<dbReference type="Proteomes" id="UP001212997">
    <property type="component" value="Unassembled WGS sequence"/>
</dbReference>
<protein>
    <submittedName>
        <fullName evidence="2">Uncharacterized protein</fullName>
    </submittedName>
</protein>
<evidence type="ECO:0000313" key="2">
    <source>
        <dbReference type="EMBL" id="KAJ3487964.1"/>
    </source>
</evidence>
<feature type="compositionally biased region" description="Basic and acidic residues" evidence="1">
    <location>
        <begin position="210"/>
        <end position="220"/>
    </location>
</feature>
<organism evidence="2 3">
    <name type="scientific">Meripilus lineatus</name>
    <dbReference type="NCBI Taxonomy" id="2056292"/>
    <lineage>
        <taxon>Eukaryota</taxon>
        <taxon>Fungi</taxon>
        <taxon>Dikarya</taxon>
        <taxon>Basidiomycota</taxon>
        <taxon>Agaricomycotina</taxon>
        <taxon>Agaricomycetes</taxon>
        <taxon>Polyporales</taxon>
        <taxon>Meripilaceae</taxon>
        <taxon>Meripilus</taxon>
    </lineage>
</organism>
<gene>
    <name evidence="2" type="ORF">NLI96_g3189</name>
</gene>
<accession>A0AAD5V799</accession>
<keyword evidence="3" id="KW-1185">Reference proteome</keyword>
<feature type="region of interest" description="Disordered" evidence="1">
    <location>
        <begin position="191"/>
        <end position="220"/>
    </location>
</feature>